<gene>
    <name evidence="2" type="ORF">WN51_02720</name>
</gene>
<dbReference type="EMBL" id="KQ435711">
    <property type="protein sequence ID" value="KOX79455.1"/>
    <property type="molecule type" value="Genomic_DNA"/>
</dbReference>
<evidence type="ECO:0000313" key="2">
    <source>
        <dbReference type="EMBL" id="KOX79455.1"/>
    </source>
</evidence>
<reference evidence="2 3" key="1">
    <citation type="submission" date="2015-07" db="EMBL/GenBank/DDBJ databases">
        <title>The genome of Melipona quadrifasciata.</title>
        <authorList>
            <person name="Pan H."/>
            <person name="Kapheim K."/>
        </authorList>
    </citation>
    <scope>NUCLEOTIDE SEQUENCE [LARGE SCALE GENOMIC DNA]</scope>
    <source>
        <strain evidence="2">0111107301</strain>
        <tissue evidence="2">Whole body</tissue>
    </source>
</reference>
<evidence type="ECO:0000256" key="1">
    <source>
        <dbReference type="SAM" id="MobiDB-lite"/>
    </source>
</evidence>
<dbReference type="AlphaFoldDB" id="A0A0M9A8K6"/>
<organism evidence="2 3">
    <name type="scientific">Melipona quadrifasciata</name>
    <dbReference type="NCBI Taxonomy" id="166423"/>
    <lineage>
        <taxon>Eukaryota</taxon>
        <taxon>Metazoa</taxon>
        <taxon>Ecdysozoa</taxon>
        <taxon>Arthropoda</taxon>
        <taxon>Hexapoda</taxon>
        <taxon>Insecta</taxon>
        <taxon>Pterygota</taxon>
        <taxon>Neoptera</taxon>
        <taxon>Endopterygota</taxon>
        <taxon>Hymenoptera</taxon>
        <taxon>Apocrita</taxon>
        <taxon>Aculeata</taxon>
        <taxon>Apoidea</taxon>
        <taxon>Anthophila</taxon>
        <taxon>Apidae</taxon>
        <taxon>Melipona</taxon>
    </lineage>
</organism>
<dbReference type="Proteomes" id="UP000053105">
    <property type="component" value="Unassembled WGS sequence"/>
</dbReference>
<feature type="region of interest" description="Disordered" evidence="1">
    <location>
        <begin position="316"/>
        <end position="341"/>
    </location>
</feature>
<protein>
    <submittedName>
        <fullName evidence="2">Uncharacterized protein</fullName>
    </submittedName>
</protein>
<accession>A0A0M9A8K6</accession>
<sequence length="446" mass="51699">MEKLSGIAIAKILNSLCHGSYAYVNKWPKFSKMKEENEDCRDGRRGKGRSEAELRVEEGERQGWALDAFMVVTILYEKENGADVITRKLRLEGKIVNNTTLQESVQSLHLTRANIIGRNDSWNYYEELLQISHFSIFPDTKITTKHFRFVILMYRRNLSLNVKVKVETNMVRYDIKIVVVVKLIEEKNRLILYKSKTSEVSLRFDFFNYFIFSVNMNLQYIGEYDVGRVKQRCKNSGNLNISSANCNNVQCSNKTAKASFKESRCEEKTSVFKTKLYQSYYFWVPLIHLCVLEYLIDDNRLASLSSHIFTCAGTKSRRSNRDKNTTDTEMPRSPERSTPRLKAEFSPLRWEEKERDRGFSSIIMDTHHPTLISFHRETIYNVPSGTRIIRTTLEKSLIGSGWGSRDLPGKHNGKLTVSSSIEHCVTVFFKFLDRMSTSIEFLPSLN</sequence>
<proteinExistence type="predicted"/>
<feature type="compositionally biased region" description="Basic and acidic residues" evidence="1">
    <location>
        <begin position="319"/>
        <end position="341"/>
    </location>
</feature>
<evidence type="ECO:0000313" key="3">
    <source>
        <dbReference type="Proteomes" id="UP000053105"/>
    </source>
</evidence>
<keyword evidence="3" id="KW-1185">Reference proteome</keyword>
<name>A0A0M9A8K6_9HYME</name>